<feature type="compositionally biased region" description="Basic and acidic residues" evidence="1">
    <location>
        <begin position="479"/>
        <end position="494"/>
    </location>
</feature>
<feature type="compositionally biased region" description="Low complexity" evidence="1">
    <location>
        <begin position="287"/>
        <end position="303"/>
    </location>
</feature>
<evidence type="ECO:0000313" key="2">
    <source>
        <dbReference type="EMBL" id="VDK28228.1"/>
    </source>
</evidence>
<evidence type="ECO:0000256" key="1">
    <source>
        <dbReference type="SAM" id="MobiDB-lite"/>
    </source>
</evidence>
<feature type="region of interest" description="Disordered" evidence="1">
    <location>
        <begin position="280"/>
        <end position="494"/>
    </location>
</feature>
<proteinExistence type="predicted"/>
<dbReference type="AlphaFoldDB" id="A0A3P6QBP5"/>
<feature type="region of interest" description="Disordered" evidence="1">
    <location>
        <begin position="1"/>
        <end position="138"/>
    </location>
</feature>
<organism evidence="2 3">
    <name type="scientific">Gongylonema pulchrum</name>
    <dbReference type="NCBI Taxonomy" id="637853"/>
    <lineage>
        <taxon>Eukaryota</taxon>
        <taxon>Metazoa</taxon>
        <taxon>Ecdysozoa</taxon>
        <taxon>Nematoda</taxon>
        <taxon>Chromadorea</taxon>
        <taxon>Rhabditida</taxon>
        <taxon>Spirurina</taxon>
        <taxon>Spiruromorpha</taxon>
        <taxon>Spiruroidea</taxon>
        <taxon>Gongylonematidae</taxon>
        <taxon>Gongylonema</taxon>
    </lineage>
</organism>
<dbReference type="EMBL" id="UYRT01000466">
    <property type="protein sequence ID" value="VDK28228.1"/>
    <property type="molecule type" value="Genomic_DNA"/>
</dbReference>
<feature type="compositionally biased region" description="Basic and acidic residues" evidence="1">
    <location>
        <begin position="338"/>
        <end position="348"/>
    </location>
</feature>
<name>A0A3P6QBP5_9BILA</name>
<feature type="compositionally biased region" description="Low complexity" evidence="1">
    <location>
        <begin position="327"/>
        <end position="337"/>
    </location>
</feature>
<feature type="compositionally biased region" description="Polar residues" evidence="1">
    <location>
        <begin position="73"/>
        <end position="83"/>
    </location>
</feature>
<feature type="compositionally biased region" description="Polar residues" evidence="1">
    <location>
        <begin position="98"/>
        <end position="121"/>
    </location>
</feature>
<gene>
    <name evidence="2" type="ORF">GPUH_LOCUS516</name>
</gene>
<feature type="compositionally biased region" description="Low complexity" evidence="1">
    <location>
        <begin position="387"/>
        <end position="396"/>
    </location>
</feature>
<feature type="compositionally biased region" description="Polar residues" evidence="1">
    <location>
        <begin position="51"/>
        <end position="63"/>
    </location>
</feature>
<reference evidence="2 3" key="1">
    <citation type="submission" date="2018-11" db="EMBL/GenBank/DDBJ databases">
        <authorList>
            <consortium name="Pathogen Informatics"/>
        </authorList>
    </citation>
    <scope>NUCLEOTIDE SEQUENCE [LARGE SCALE GENOMIC DNA]</scope>
</reference>
<protein>
    <submittedName>
        <fullName evidence="2">Uncharacterized protein</fullName>
    </submittedName>
</protein>
<dbReference type="Proteomes" id="UP000271098">
    <property type="component" value="Unassembled WGS sequence"/>
</dbReference>
<accession>A0A3P6QBP5</accession>
<feature type="compositionally biased region" description="Basic and acidic residues" evidence="1">
    <location>
        <begin position="316"/>
        <end position="326"/>
    </location>
</feature>
<evidence type="ECO:0000313" key="3">
    <source>
        <dbReference type="Proteomes" id="UP000271098"/>
    </source>
</evidence>
<dbReference type="OrthoDB" id="5864449at2759"/>
<feature type="compositionally biased region" description="Basic and acidic residues" evidence="1">
    <location>
        <begin position="21"/>
        <end position="34"/>
    </location>
</feature>
<sequence>MSDTVLPQMPKSGTRKKPARSRGDGNEEEKHEVEQMAPGTSGRMPTRRSTRSIVLSQNSVNKTPQKKDAKQLVASSPKQQQLRRSLRCSAPSTVLPPSASTDAPRTRSARVNSRECQTTSDRQSREMSSLDVGTSSTAETAEKSIADIVLDKSVIERYCKRMEAVRRSARKSDKNEIFYGRCTSRRNLFDDDSSEEGSVRVATRSASCIQKNRSGRSVKTNRVYMAHALLNVYNTDPLNPPKPPKEGPFKLHRLIRQASKSDKKRISKFRLRIAREKTGLASTTIPSEASGTASSSQSIQTKSESPEIQLSNGSEKPVKLAKELSDKSSNLSSYSRDSSADIFKEPSFKKPFRKTSKVMKSADTGSEIPSDLVKGGSGDAKREISLESETTSSESSKVAGDVNGDVEGVAKIESLNGKNSSEELQQSSNGDIIKTDGTQSSHSLDSASEKSSGTSSPKRKKARMGSGKREASLTSSAEDSTKMIEKTDEQMDCT</sequence>
<keyword evidence="3" id="KW-1185">Reference proteome</keyword>
<feature type="compositionally biased region" description="Polar residues" evidence="1">
    <location>
        <begin position="416"/>
        <end position="456"/>
    </location>
</feature>